<keyword evidence="1" id="KW-0808">Transferase</keyword>
<evidence type="ECO:0000256" key="1">
    <source>
        <dbReference type="ARBA" id="ARBA00022679"/>
    </source>
</evidence>
<dbReference type="FunFam" id="1.25.40.340:FF:000002">
    <property type="entry name" value="Dihydroxyacetone kinase, L subunit"/>
    <property type="match status" value="1"/>
</dbReference>
<dbReference type="PROSITE" id="PS51480">
    <property type="entry name" value="DHAL"/>
    <property type="match status" value="1"/>
</dbReference>
<keyword evidence="5" id="KW-1185">Reference proteome</keyword>
<accession>A0A5Q2FDN8</accession>
<dbReference type="InterPro" id="IPR036117">
    <property type="entry name" value="DhaL_dom_sf"/>
</dbReference>
<dbReference type="Pfam" id="PF02734">
    <property type="entry name" value="Dak2"/>
    <property type="match status" value="1"/>
</dbReference>
<sequence length="220" mass="22640">MTPPDDPTTRGTAATSLTVEGLTRWLRTYATTIADHEEHLTELDAAIGDADHGTNMARGMTSVAALLDDQTFETLDVLAKKVGMALVSAVGGAAGPLYGTFWLRFAQPLAGLATADADQLSRALHAAVDGVRQRGKADVGDKTMLDALVPAVDAYDTAITQGADLPVALTRAAEAADAGCAATVPMVARKGRASYLGERSAGHQDPGATSAALLLRAAVK</sequence>
<dbReference type="NCBIfam" id="TIGR02365">
    <property type="entry name" value="dha_L_ycgS"/>
    <property type="match status" value="1"/>
</dbReference>
<name>A0A5Q2FDN8_9ACTN</name>
<dbReference type="Proteomes" id="UP000386847">
    <property type="component" value="Chromosome"/>
</dbReference>
<dbReference type="SMART" id="SM01120">
    <property type="entry name" value="Dak2"/>
    <property type="match status" value="1"/>
</dbReference>
<organism evidence="4 5">
    <name type="scientific">Raineyella fluvialis</name>
    <dbReference type="NCBI Taxonomy" id="2662261"/>
    <lineage>
        <taxon>Bacteria</taxon>
        <taxon>Bacillati</taxon>
        <taxon>Actinomycetota</taxon>
        <taxon>Actinomycetes</taxon>
        <taxon>Propionibacteriales</taxon>
        <taxon>Propionibacteriaceae</taxon>
        <taxon>Raineyella</taxon>
    </lineage>
</organism>
<evidence type="ECO:0000259" key="3">
    <source>
        <dbReference type="PROSITE" id="PS51480"/>
    </source>
</evidence>
<dbReference type="EMBL" id="CP045725">
    <property type="protein sequence ID" value="QGF25082.1"/>
    <property type="molecule type" value="Genomic_DNA"/>
</dbReference>
<dbReference type="Gene3D" id="1.25.40.340">
    <property type="match status" value="1"/>
</dbReference>
<reference evidence="4 5" key="1">
    <citation type="submission" date="2019-10" db="EMBL/GenBank/DDBJ databases">
        <title>Genomic analysis of Raineyella sp. CBA3103.</title>
        <authorList>
            <person name="Roh S.W."/>
        </authorList>
    </citation>
    <scope>NUCLEOTIDE SEQUENCE [LARGE SCALE GENOMIC DNA]</scope>
    <source>
        <strain evidence="4 5">CBA3103</strain>
    </source>
</reference>
<protein>
    <submittedName>
        <fullName evidence="4">Dihydroxyacetone kinase subunit L</fullName>
    </submittedName>
</protein>
<keyword evidence="2 4" id="KW-0418">Kinase</keyword>
<dbReference type="KEGG" id="rain:Rai3103_04580"/>
<dbReference type="SUPFAM" id="SSF101473">
    <property type="entry name" value="DhaL-like"/>
    <property type="match status" value="1"/>
</dbReference>
<dbReference type="PANTHER" id="PTHR28629:SF4">
    <property type="entry name" value="TRIOKINASE_FMN CYCLASE"/>
    <property type="match status" value="1"/>
</dbReference>
<dbReference type="GO" id="GO:0019563">
    <property type="term" value="P:glycerol catabolic process"/>
    <property type="evidence" value="ECO:0007669"/>
    <property type="project" value="TreeGrafter"/>
</dbReference>
<dbReference type="AlphaFoldDB" id="A0A5Q2FDN8"/>
<dbReference type="InterPro" id="IPR050861">
    <property type="entry name" value="Dihydroxyacetone_Kinase"/>
</dbReference>
<evidence type="ECO:0000313" key="4">
    <source>
        <dbReference type="EMBL" id="QGF25082.1"/>
    </source>
</evidence>
<dbReference type="InterPro" id="IPR004007">
    <property type="entry name" value="DhaL_dom"/>
</dbReference>
<evidence type="ECO:0000313" key="5">
    <source>
        <dbReference type="Proteomes" id="UP000386847"/>
    </source>
</evidence>
<dbReference type="InterPro" id="IPR012737">
    <property type="entry name" value="DhaK_L_YcgS"/>
</dbReference>
<evidence type="ECO:0000256" key="2">
    <source>
        <dbReference type="ARBA" id="ARBA00022777"/>
    </source>
</evidence>
<proteinExistence type="predicted"/>
<dbReference type="PANTHER" id="PTHR28629">
    <property type="entry name" value="TRIOKINASE/FMN CYCLASE"/>
    <property type="match status" value="1"/>
</dbReference>
<dbReference type="GO" id="GO:0004371">
    <property type="term" value="F:glycerone kinase activity"/>
    <property type="evidence" value="ECO:0007669"/>
    <property type="project" value="InterPro"/>
</dbReference>
<feature type="domain" description="DhaL" evidence="3">
    <location>
        <begin position="20"/>
        <end position="220"/>
    </location>
</feature>
<gene>
    <name evidence="4" type="primary">dhaL</name>
    <name evidence="4" type="ORF">Rai3103_04580</name>
</gene>
<dbReference type="GO" id="GO:0005829">
    <property type="term" value="C:cytosol"/>
    <property type="evidence" value="ECO:0007669"/>
    <property type="project" value="TreeGrafter"/>
</dbReference>